<comment type="caution">
    <text evidence="1">The sequence shown here is derived from an EMBL/GenBank/DDBJ whole genome shotgun (WGS) entry which is preliminary data.</text>
</comment>
<dbReference type="Pfam" id="PF08843">
    <property type="entry name" value="AbiEii"/>
    <property type="match status" value="1"/>
</dbReference>
<evidence type="ECO:0000313" key="2">
    <source>
        <dbReference type="Proteomes" id="UP001592581"/>
    </source>
</evidence>
<evidence type="ECO:0000313" key="1">
    <source>
        <dbReference type="EMBL" id="MFC1442112.1"/>
    </source>
</evidence>
<gene>
    <name evidence="1" type="ORF">ABUW04_28055</name>
</gene>
<dbReference type="GO" id="GO:0016740">
    <property type="term" value="F:transferase activity"/>
    <property type="evidence" value="ECO:0007669"/>
    <property type="project" value="UniProtKB-KW"/>
</dbReference>
<sequence length="300" mass="33758">MPNPTRDSTAGRVFNDLRNLARRDGRSTQSLMLAYTLERFLFRLSQSSEGGEHFVLKGGLLLAQFGARRATQDIDLLGRCFDSDEVEVIRRINAVAGLHFDDGVLFDPAGTKTAAIRTDEEYAGLRLTMPAAIGRAQLKLQLDISFGDPITPRAQRIDYPQQFDAEPFQILGYPLETVIAEKLTTAIDLGATNTRDRDYADLYRLVCLHDFERATVRDAVERTAAHRGIELRPLSGVIRDLAARRQISYAAWRRKQEADRDAYPLLFNDVCTTVVSFADPLLDSAADLSRWDAVARRWRP</sequence>
<dbReference type="EMBL" id="JBEUKS010000011">
    <property type="protein sequence ID" value="MFC1442112.1"/>
    <property type="molecule type" value="Genomic_DNA"/>
</dbReference>
<dbReference type="RefSeq" id="WP_380567105.1">
    <property type="nucleotide sequence ID" value="NZ_JBEUKS010000011.1"/>
</dbReference>
<proteinExistence type="predicted"/>
<organism evidence="1 2">
    <name type="scientific">Streptacidiphilus jeojiensis</name>
    <dbReference type="NCBI Taxonomy" id="3229225"/>
    <lineage>
        <taxon>Bacteria</taxon>
        <taxon>Bacillati</taxon>
        <taxon>Actinomycetota</taxon>
        <taxon>Actinomycetes</taxon>
        <taxon>Kitasatosporales</taxon>
        <taxon>Streptomycetaceae</taxon>
        <taxon>Streptacidiphilus</taxon>
    </lineage>
</organism>
<dbReference type="Proteomes" id="UP001592581">
    <property type="component" value="Unassembled WGS sequence"/>
</dbReference>
<dbReference type="InterPro" id="IPR014942">
    <property type="entry name" value="AbiEii"/>
</dbReference>
<keyword evidence="1" id="KW-0808">Transferase</keyword>
<reference evidence="1 2" key="1">
    <citation type="submission" date="2024-06" db="EMBL/GenBank/DDBJ databases">
        <authorList>
            <person name="Lee S.D."/>
        </authorList>
    </citation>
    <scope>NUCLEOTIDE SEQUENCE [LARGE SCALE GENOMIC DNA]</scope>
    <source>
        <strain evidence="1 2">N1-10</strain>
    </source>
</reference>
<protein>
    <submittedName>
        <fullName evidence="1">Nucleotidyl transferase AbiEii/AbiGii toxin family protein</fullName>
    </submittedName>
</protein>
<name>A0ABV6XVE0_9ACTN</name>
<keyword evidence="2" id="KW-1185">Reference proteome</keyword>
<accession>A0ABV6XVE0</accession>